<comment type="similarity">
    <text evidence="1">Belongs to the SURF1 family.</text>
</comment>
<comment type="caution">
    <text evidence="3">The sequence shown here is derived from an EMBL/GenBank/DDBJ whole genome shotgun (WGS) entry which is preliminary data.</text>
</comment>
<keyword evidence="4" id="KW-1185">Reference proteome</keyword>
<keyword evidence="1" id="KW-1003">Cell membrane</keyword>
<dbReference type="Pfam" id="PF02104">
    <property type="entry name" value="SURF1"/>
    <property type="match status" value="1"/>
</dbReference>
<dbReference type="OrthoDB" id="3266379at2"/>
<comment type="subcellular location">
    <subcellularLocation>
        <location evidence="1">Cell membrane</location>
        <topology evidence="1">Multi-pass membrane protein</topology>
    </subcellularLocation>
</comment>
<sequence length="262" mass="28386">MMVRPRWVLMLLLALAIAAGFALLGQWQLGRAVQSGHVEKLPTETVMPLADAAAPSAPIRQTSTGQMVEADGRWVPGDEQLVSGRLNGGATGWWVVGHFEVDGMDAGIPVARGWAATEKEAASAARSLAAEPASDTSVTGRLLPTEAPEQPAEGADPHTMTTVAVAALMNLWTQYDEHDVYEAYIVDHGVVSGLDRIDSPPPSQEVELNWLNVFYAIEWTVFAGFAIFLWYRLVRDAYQREQDELDDAEEAREQAGASSTAP</sequence>
<keyword evidence="1" id="KW-1133">Transmembrane helix</keyword>
<comment type="caution">
    <text evidence="1">Lacks conserved residue(s) required for the propagation of feature annotation.</text>
</comment>
<dbReference type="AlphaFoldDB" id="A0A4S4FY85"/>
<dbReference type="InterPro" id="IPR002994">
    <property type="entry name" value="Surf1/Shy1"/>
</dbReference>
<keyword evidence="1" id="KW-0812">Transmembrane</keyword>
<accession>A0A4S4FY85</accession>
<organism evidence="3 4">
    <name type="scientific">Orlajensenia flava</name>
    <dbReference type="NCBI Taxonomy" id="2565934"/>
    <lineage>
        <taxon>Bacteria</taxon>
        <taxon>Bacillati</taxon>
        <taxon>Actinomycetota</taxon>
        <taxon>Actinomycetes</taxon>
        <taxon>Micrococcales</taxon>
        <taxon>Microbacteriaceae</taxon>
        <taxon>Orlajensenia</taxon>
    </lineage>
</organism>
<proteinExistence type="inferred from homology"/>
<dbReference type="EMBL" id="SSSN01000004">
    <property type="protein sequence ID" value="THG34706.1"/>
    <property type="molecule type" value="Genomic_DNA"/>
</dbReference>
<name>A0A4S4FY85_9MICO</name>
<dbReference type="PROSITE" id="PS50895">
    <property type="entry name" value="SURF1"/>
    <property type="match status" value="1"/>
</dbReference>
<gene>
    <name evidence="3" type="ORF">E6C70_07385</name>
</gene>
<dbReference type="GO" id="GO:0005886">
    <property type="term" value="C:plasma membrane"/>
    <property type="evidence" value="ECO:0007669"/>
    <property type="project" value="UniProtKB-SubCell"/>
</dbReference>
<evidence type="ECO:0000313" key="3">
    <source>
        <dbReference type="EMBL" id="THG34706.1"/>
    </source>
</evidence>
<protein>
    <recommendedName>
        <fullName evidence="1">SURF1-like protein</fullName>
    </recommendedName>
</protein>
<evidence type="ECO:0000256" key="1">
    <source>
        <dbReference type="RuleBase" id="RU363076"/>
    </source>
</evidence>
<dbReference type="Proteomes" id="UP000307380">
    <property type="component" value="Unassembled WGS sequence"/>
</dbReference>
<keyword evidence="1" id="KW-0472">Membrane</keyword>
<reference evidence="3 4" key="1">
    <citation type="submission" date="2019-04" db="EMBL/GenBank/DDBJ databases">
        <authorList>
            <person name="Jiang L."/>
        </authorList>
    </citation>
    <scope>NUCLEOTIDE SEQUENCE [LARGE SCALE GENOMIC DNA]</scope>
    <source>
        <strain evidence="3 4">YIM 131861</strain>
    </source>
</reference>
<feature type="region of interest" description="Disordered" evidence="2">
    <location>
        <begin position="243"/>
        <end position="262"/>
    </location>
</feature>
<feature type="transmembrane region" description="Helical" evidence="1">
    <location>
        <begin position="210"/>
        <end position="231"/>
    </location>
</feature>
<evidence type="ECO:0000256" key="2">
    <source>
        <dbReference type="SAM" id="MobiDB-lite"/>
    </source>
</evidence>
<evidence type="ECO:0000313" key="4">
    <source>
        <dbReference type="Proteomes" id="UP000307380"/>
    </source>
</evidence>